<proteinExistence type="predicted"/>
<sequence length="85" mass="9567">MSNVDSSGGIGGRVGRSMDYSQLLEIRRKYVGVNHMTLNNASNTNTIKPFFNQDKKLREPSTNGAVDYYFTRGLYPLFQRVGTSK</sequence>
<dbReference type="AlphaFoldDB" id="A0A6C0B1U5"/>
<dbReference type="EMBL" id="MN739048">
    <property type="protein sequence ID" value="QHS85774.1"/>
    <property type="molecule type" value="Genomic_DNA"/>
</dbReference>
<organism evidence="1">
    <name type="scientific">viral metagenome</name>
    <dbReference type="NCBI Taxonomy" id="1070528"/>
    <lineage>
        <taxon>unclassified sequences</taxon>
        <taxon>metagenomes</taxon>
        <taxon>organismal metagenomes</taxon>
    </lineage>
</organism>
<name>A0A6C0B1U5_9ZZZZ</name>
<reference evidence="1" key="1">
    <citation type="journal article" date="2020" name="Nature">
        <title>Giant virus diversity and host interactions through global metagenomics.</title>
        <authorList>
            <person name="Schulz F."/>
            <person name="Roux S."/>
            <person name="Paez-Espino D."/>
            <person name="Jungbluth S."/>
            <person name="Walsh D.A."/>
            <person name="Denef V.J."/>
            <person name="McMahon K.D."/>
            <person name="Konstantinidis K.T."/>
            <person name="Eloe-Fadrosh E.A."/>
            <person name="Kyrpides N.C."/>
            <person name="Woyke T."/>
        </authorList>
    </citation>
    <scope>NUCLEOTIDE SEQUENCE</scope>
    <source>
        <strain evidence="1">GVMAG-M-3300009185-36</strain>
    </source>
</reference>
<evidence type="ECO:0000313" key="1">
    <source>
        <dbReference type="EMBL" id="QHS85774.1"/>
    </source>
</evidence>
<protein>
    <submittedName>
        <fullName evidence="1">Uncharacterized protein</fullName>
    </submittedName>
</protein>
<accession>A0A6C0B1U5</accession>